<reference evidence="2" key="2">
    <citation type="journal article" date="2015" name="Gigascience">
        <title>Reconstructing a comprehensive transcriptome assembly of a white-pupal translocated strain of the pest fruit fly Bactrocera cucurbitae.</title>
        <authorList>
            <person name="Sim S.B."/>
            <person name="Calla B."/>
            <person name="Hall B."/>
            <person name="DeRego T."/>
            <person name="Geib S.M."/>
        </authorList>
    </citation>
    <scope>NUCLEOTIDE SEQUENCE</scope>
</reference>
<keyword evidence="2" id="KW-0689">Ribosomal protein</keyword>
<name>A0A0A1XLJ4_ZEUCU</name>
<dbReference type="GO" id="GO:0005840">
    <property type="term" value="C:ribosome"/>
    <property type="evidence" value="ECO:0007669"/>
    <property type="project" value="UniProtKB-KW"/>
</dbReference>
<reference evidence="2" key="1">
    <citation type="submission" date="2014-11" db="EMBL/GenBank/DDBJ databases">
        <authorList>
            <person name="Geib S."/>
        </authorList>
    </citation>
    <scope>NUCLEOTIDE SEQUENCE</scope>
</reference>
<sequence length="135" mass="15027">MQVTRIFRYSFAIVFLLCSVCRTSEGSAQPDNIAGIAPAASGVAKQEPKSMLSLLNADKLDASVAVAGEAGVAADSEQEASGARQTRQVIYPYGGYGRYYGGYPYYSPYYSYYTYRPYYYSRPIYSYGLPFYFYG</sequence>
<feature type="signal peptide" evidence="1">
    <location>
        <begin position="1"/>
        <end position="28"/>
    </location>
</feature>
<keyword evidence="2" id="KW-0687">Ribonucleoprotein</keyword>
<dbReference type="EMBL" id="GBXI01002844">
    <property type="protein sequence ID" value="JAD11448.1"/>
    <property type="molecule type" value="Transcribed_RNA"/>
</dbReference>
<dbReference type="AlphaFoldDB" id="A0A0A1XLJ4"/>
<gene>
    <name evidence="2" type="primary">rplI</name>
    <name evidence="2" type="ORF">g.9490</name>
</gene>
<evidence type="ECO:0000313" key="2">
    <source>
        <dbReference type="EMBL" id="JAD11448.1"/>
    </source>
</evidence>
<organism evidence="2">
    <name type="scientific">Zeugodacus cucurbitae</name>
    <name type="common">Melon fruit fly</name>
    <name type="synonym">Bactrocera cucurbitae</name>
    <dbReference type="NCBI Taxonomy" id="28588"/>
    <lineage>
        <taxon>Eukaryota</taxon>
        <taxon>Metazoa</taxon>
        <taxon>Ecdysozoa</taxon>
        <taxon>Arthropoda</taxon>
        <taxon>Hexapoda</taxon>
        <taxon>Insecta</taxon>
        <taxon>Pterygota</taxon>
        <taxon>Neoptera</taxon>
        <taxon>Endopterygota</taxon>
        <taxon>Diptera</taxon>
        <taxon>Brachycera</taxon>
        <taxon>Muscomorpha</taxon>
        <taxon>Tephritoidea</taxon>
        <taxon>Tephritidae</taxon>
        <taxon>Zeugodacus</taxon>
        <taxon>Zeugodacus</taxon>
    </lineage>
</organism>
<feature type="chain" id="PRO_5001983517" evidence="1">
    <location>
        <begin position="29"/>
        <end position="135"/>
    </location>
</feature>
<proteinExistence type="predicted"/>
<accession>A0A0A1XLJ4</accession>
<keyword evidence="1" id="KW-0732">Signal</keyword>
<protein>
    <submittedName>
        <fullName evidence="2">50S ribosomal protein L9</fullName>
    </submittedName>
</protein>
<evidence type="ECO:0000256" key="1">
    <source>
        <dbReference type="SAM" id="SignalP"/>
    </source>
</evidence>